<evidence type="ECO:0000256" key="4">
    <source>
        <dbReference type="SAM" id="Phobius"/>
    </source>
</evidence>
<dbReference type="PANTHER" id="PTHR11360:SF287">
    <property type="entry name" value="MFS MONOCARBOXYLATE TRANSPORTER"/>
    <property type="match status" value="1"/>
</dbReference>
<dbReference type="Pfam" id="PF07690">
    <property type="entry name" value="MFS_1"/>
    <property type="match status" value="1"/>
</dbReference>
<feature type="transmembrane region" description="Helical" evidence="4">
    <location>
        <begin position="439"/>
        <end position="462"/>
    </location>
</feature>
<feature type="transmembrane region" description="Helical" evidence="4">
    <location>
        <begin position="182"/>
        <end position="201"/>
    </location>
</feature>
<reference evidence="5" key="1">
    <citation type="journal article" date="2022" name="bioRxiv">
        <title>Deciphering the potential niche of two novel black yeast fungi from a biological soil crust based on their genomes, phenotypes, and melanin regulation.</title>
        <authorList>
            <consortium name="DOE Joint Genome Institute"/>
            <person name="Carr E.C."/>
            <person name="Barton Q."/>
            <person name="Grambo S."/>
            <person name="Sullivan M."/>
            <person name="Renfro C.M."/>
            <person name="Kuo A."/>
            <person name="Pangilinan J."/>
            <person name="Lipzen A."/>
            <person name="Keymanesh K."/>
            <person name="Savage E."/>
            <person name="Barry K."/>
            <person name="Grigoriev I.V."/>
            <person name="Riekhof W.R."/>
            <person name="Harris S.S."/>
        </authorList>
    </citation>
    <scope>NUCLEOTIDE SEQUENCE</scope>
    <source>
        <strain evidence="5">JF 03-4F</strain>
    </source>
</reference>
<evidence type="ECO:0000313" key="6">
    <source>
        <dbReference type="Proteomes" id="UP001203852"/>
    </source>
</evidence>
<feature type="transmembrane region" description="Helical" evidence="4">
    <location>
        <begin position="94"/>
        <end position="112"/>
    </location>
</feature>
<feature type="transmembrane region" description="Helical" evidence="4">
    <location>
        <begin position="360"/>
        <end position="381"/>
    </location>
</feature>
<sequence>MADKSNRQEQPADQHDHQVTIDQSSSNTIKTQDDLCLRMTTSETPGPSTDTSWDAYRILLATVLSNALLLGVSLSFGVFQDYYTNTLKFSDRSSWIGVLNAGIPFLGAPLMTRLSHSTRFPLQYYIFAGWACCIVALLGSAFCHTLGSLVVTQGLLYGLGVLLSEMPTFVIFNTWFVRRRGLVYGIVFGSTDLFGVASSFAASTMLSKHGMKATFLMFAAICFVITGIAICFLKRRPSTNYSPSATVVSEDTATGSSIQSQPLRYYLRPSFYLFMAANLLQSLAFYLPFIYLASYTTMLDSLTSRGAGAIVLAVANAAQIVGELTFGALSDKVNVHILVALSSLLACLSTFFLWGFADSFGLLIAFALAFGGTASGFLALWPRIGTLFGESDASMIYSFMSCGRGLGAIVSGPISTALIPDRRADQPALSAQDKFRHVILFVGVCMAISSAVGFTCLFASLWKNKRKLCMKLDCRCCIA</sequence>
<evidence type="ECO:0000256" key="2">
    <source>
        <dbReference type="ARBA" id="ARBA00006727"/>
    </source>
</evidence>
<dbReference type="AlphaFoldDB" id="A0AAN6DZN5"/>
<dbReference type="EMBL" id="MU404352">
    <property type="protein sequence ID" value="KAI1615211.1"/>
    <property type="molecule type" value="Genomic_DNA"/>
</dbReference>
<feature type="transmembrane region" description="Helical" evidence="4">
    <location>
        <begin position="154"/>
        <end position="175"/>
    </location>
</feature>
<dbReference type="Proteomes" id="UP001203852">
    <property type="component" value="Unassembled WGS sequence"/>
</dbReference>
<accession>A0AAN6DZN5</accession>
<evidence type="ECO:0000256" key="3">
    <source>
        <dbReference type="SAM" id="MobiDB-lite"/>
    </source>
</evidence>
<organism evidence="5 6">
    <name type="scientific">Exophiala viscosa</name>
    <dbReference type="NCBI Taxonomy" id="2486360"/>
    <lineage>
        <taxon>Eukaryota</taxon>
        <taxon>Fungi</taxon>
        <taxon>Dikarya</taxon>
        <taxon>Ascomycota</taxon>
        <taxon>Pezizomycotina</taxon>
        <taxon>Eurotiomycetes</taxon>
        <taxon>Chaetothyriomycetidae</taxon>
        <taxon>Chaetothyriales</taxon>
        <taxon>Herpotrichiellaceae</taxon>
        <taxon>Exophiala</taxon>
    </lineage>
</organism>
<keyword evidence="4" id="KW-0812">Transmembrane</keyword>
<dbReference type="Gene3D" id="1.20.1250.20">
    <property type="entry name" value="MFS general substrate transporter like domains"/>
    <property type="match status" value="2"/>
</dbReference>
<protein>
    <submittedName>
        <fullName evidence="5">Major facilitator superfamily domain-containing protein</fullName>
    </submittedName>
</protein>
<keyword evidence="4" id="KW-1133">Transmembrane helix</keyword>
<name>A0AAN6DZN5_9EURO</name>
<feature type="transmembrane region" description="Helical" evidence="4">
    <location>
        <begin position="393"/>
        <end position="419"/>
    </location>
</feature>
<dbReference type="SUPFAM" id="SSF103473">
    <property type="entry name" value="MFS general substrate transporter"/>
    <property type="match status" value="1"/>
</dbReference>
<keyword evidence="6" id="KW-1185">Reference proteome</keyword>
<feature type="transmembrane region" description="Helical" evidence="4">
    <location>
        <begin position="306"/>
        <end position="326"/>
    </location>
</feature>
<proteinExistence type="inferred from homology"/>
<dbReference type="InterPro" id="IPR011701">
    <property type="entry name" value="MFS"/>
</dbReference>
<comment type="caution">
    <text evidence="5">The sequence shown here is derived from an EMBL/GenBank/DDBJ whole genome shotgun (WGS) entry which is preliminary data.</text>
</comment>
<feature type="transmembrane region" description="Helical" evidence="4">
    <location>
        <begin position="213"/>
        <end position="233"/>
    </location>
</feature>
<feature type="region of interest" description="Disordered" evidence="3">
    <location>
        <begin position="1"/>
        <end position="27"/>
    </location>
</feature>
<dbReference type="PANTHER" id="PTHR11360">
    <property type="entry name" value="MONOCARBOXYLATE TRANSPORTER"/>
    <property type="match status" value="1"/>
</dbReference>
<feature type="compositionally biased region" description="Basic and acidic residues" evidence="3">
    <location>
        <begin position="1"/>
        <end position="19"/>
    </location>
</feature>
<gene>
    <name evidence="5" type="ORF">EDD36DRAFT_494141</name>
</gene>
<evidence type="ECO:0000313" key="5">
    <source>
        <dbReference type="EMBL" id="KAI1615211.1"/>
    </source>
</evidence>
<dbReference type="GO" id="GO:0016020">
    <property type="term" value="C:membrane"/>
    <property type="evidence" value="ECO:0007669"/>
    <property type="project" value="UniProtKB-SubCell"/>
</dbReference>
<evidence type="ECO:0000256" key="1">
    <source>
        <dbReference type="ARBA" id="ARBA00004141"/>
    </source>
</evidence>
<comment type="subcellular location">
    <subcellularLocation>
        <location evidence="1">Membrane</location>
        <topology evidence="1">Multi-pass membrane protein</topology>
    </subcellularLocation>
</comment>
<dbReference type="InterPro" id="IPR050327">
    <property type="entry name" value="Proton-linked_MCT"/>
</dbReference>
<comment type="similarity">
    <text evidence="2">Belongs to the major facilitator superfamily. Monocarboxylate porter (TC 2.A.1.13) family.</text>
</comment>
<dbReference type="GO" id="GO:0022857">
    <property type="term" value="F:transmembrane transporter activity"/>
    <property type="evidence" value="ECO:0007669"/>
    <property type="project" value="InterPro"/>
</dbReference>
<keyword evidence="4" id="KW-0472">Membrane</keyword>
<feature type="transmembrane region" description="Helical" evidence="4">
    <location>
        <begin position="58"/>
        <end position="79"/>
    </location>
</feature>
<dbReference type="InterPro" id="IPR036259">
    <property type="entry name" value="MFS_trans_sf"/>
</dbReference>
<feature type="transmembrane region" description="Helical" evidence="4">
    <location>
        <begin position="124"/>
        <end position="142"/>
    </location>
</feature>
<feature type="transmembrane region" description="Helical" evidence="4">
    <location>
        <begin position="271"/>
        <end position="294"/>
    </location>
</feature>
<feature type="transmembrane region" description="Helical" evidence="4">
    <location>
        <begin position="333"/>
        <end position="354"/>
    </location>
</feature>